<dbReference type="PANTHER" id="PTHR31734">
    <property type="entry name" value="AUXIN-RESPONSIVE PROTEIN IAA17"/>
    <property type="match status" value="1"/>
</dbReference>
<evidence type="ECO:0000313" key="5">
    <source>
        <dbReference type="Proteomes" id="UP001291623"/>
    </source>
</evidence>
<dbReference type="GO" id="GO:0009734">
    <property type="term" value="P:auxin-activated signaling pathway"/>
    <property type="evidence" value="ECO:0007669"/>
    <property type="project" value="UniProtKB-UniRule"/>
</dbReference>
<reference evidence="4" key="1">
    <citation type="submission" date="2023-12" db="EMBL/GenBank/DDBJ databases">
        <title>Genome assembly of Anisodus tanguticus.</title>
        <authorList>
            <person name="Wang Y.-J."/>
        </authorList>
    </citation>
    <scope>NUCLEOTIDE SEQUENCE</scope>
    <source>
        <strain evidence="4">KB-2021</strain>
        <tissue evidence="4">Leaf</tissue>
    </source>
</reference>
<dbReference type="Proteomes" id="UP001291623">
    <property type="component" value="Unassembled WGS sequence"/>
</dbReference>
<comment type="subunit">
    <text evidence="1">Homodimers and heterodimers.</text>
</comment>
<sequence>MATVYENDLATELRLGLPSTTYKPKKQLSSSTKRYLSEMDSPSSDTNHDQQDSSPASNSYFLVESGVYLEKEGYTTSGSDYVLTYEDKDGDWMLVGDVPLDMFISSCKRHRIMKGSEAKGLARL</sequence>
<gene>
    <name evidence="4" type="ORF">RND71_030994</name>
</gene>
<dbReference type="Pfam" id="PF02309">
    <property type="entry name" value="AUX_IAA"/>
    <property type="match status" value="1"/>
</dbReference>
<evidence type="ECO:0000256" key="2">
    <source>
        <dbReference type="SAM" id="MobiDB-lite"/>
    </source>
</evidence>
<evidence type="ECO:0000313" key="4">
    <source>
        <dbReference type="EMBL" id="KAK4351681.1"/>
    </source>
</evidence>
<keyword evidence="1" id="KW-0678">Repressor</keyword>
<dbReference type="Gene3D" id="3.10.20.90">
    <property type="entry name" value="Phosphatidylinositol 3-kinase Catalytic Subunit, Chain A, domain 1"/>
    <property type="match status" value="1"/>
</dbReference>
<dbReference type="GO" id="GO:0005634">
    <property type="term" value="C:nucleus"/>
    <property type="evidence" value="ECO:0007669"/>
    <property type="project" value="UniProtKB-SubCell"/>
</dbReference>
<keyword evidence="5" id="KW-1185">Reference proteome</keyword>
<comment type="subcellular location">
    <subcellularLocation>
        <location evidence="1">Nucleus</location>
    </subcellularLocation>
</comment>
<keyword evidence="1" id="KW-0927">Auxin signaling pathway</keyword>
<feature type="compositionally biased region" description="Polar residues" evidence="2">
    <location>
        <begin position="21"/>
        <end position="45"/>
    </location>
</feature>
<accession>A0AAE1RIG3</accession>
<dbReference type="GO" id="GO:0006355">
    <property type="term" value="P:regulation of DNA-templated transcription"/>
    <property type="evidence" value="ECO:0007669"/>
    <property type="project" value="InterPro"/>
</dbReference>
<dbReference type="PANTHER" id="PTHR31734:SF222">
    <property type="entry name" value="AUXIN-RESPONSIVE PROTEIN IAA2"/>
    <property type="match status" value="1"/>
</dbReference>
<keyword evidence="1" id="KW-0804">Transcription</keyword>
<protein>
    <recommendedName>
        <fullName evidence="1">Auxin-responsive protein</fullName>
    </recommendedName>
</protein>
<evidence type="ECO:0000259" key="3">
    <source>
        <dbReference type="Pfam" id="PF02309"/>
    </source>
</evidence>
<name>A0AAE1RIG3_9SOLA</name>
<keyword evidence="1" id="KW-0539">Nucleus</keyword>
<dbReference type="InterPro" id="IPR033389">
    <property type="entry name" value="AUX/IAA_dom"/>
</dbReference>
<dbReference type="InterPro" id="IPR003311">
    <property type="entry name" value="AUX_IAA"/>
</dbReference>
<feature type="region of interest" description="Disordered" evidence="2">
    <location>
        <begin position="21"/>
        <end position="57"/>
    </location>
</feature>
<organism evidence="4 5">
    <name type="scientific">Anisodus tanguticus</name>
    <dbReference type="NCBI Taxonomy" id="243964"/>
    <lineage>
        <taxon>Eukaryota</taxon>
        <taxon>Viridiplantae</taxon>
        <taxon>Streptophyta</taxon>
        <taxon>Embryophyta</taxon>
        <taxon>Tracheophyta</taxon>
        <taxon>Spermatophyta</taxon>
        <taxon>Magnoliopsida</taxon>
        <taxon>eudicotyledons</taxon>
        <taxon>Gunneridae</taxon>
        <taxon>Pentapetalae</taxon>
        <taxon>asterids</taxon>
        <taxon>lamiids</taxon>
        <taxon>Solanales</taxon>
        <taxon>Solanaceae</taxon>
        <taxon>Solanoideae</taxon>
        <taxon>Hyoscyameae</taxon>
        <taxon>Anisodus</taxon>
    </lineage>
</organism>
<dbReference type="SUPFAM" id="SSF54277">
    <property type="entry name" value="CAD &amp; PB1 domains"/>
    <property type="match status" value="1"/>
</dbReference>
<comment type="caution">
    <text evidence="4">The sequence shown here is derived from an EMBL/GenBank/DDBJ whole genome shotgun (WGS) entry which is preliminary data.</text>
</comment>
<comment type="similarity">
    <text evidence="1">Belongs to the Aux/IAA family.</text>
</comment>
<evidence type="ECO:0000256" key="1">
    <source>
        <dbReference type="RuleBase" id="RU004549"/>
    </source>
</evidence>
<feature type="domain" description="AUX/IAA" evidence="3">
    <location>
        <begin position="76"/>
        <end position="122"/>
    </location>
</feature>
<keyword evidence="1" id="KW-0805">Transcription regulation</keyword>
<dbReference type="EMBL" id="JAVYJV010000016">
    <property type="protein sequence ID" value="KAK4351681.1"/>
    <property type="molecule type" value="Genomic_DNA"/>
</dbReference>
<comment type="function">
    <text evidence="1">Aux/IAA proteins are short-lived transcriptional factors that function as repressors of early auxin response genes at low auxin concentrations.</text>
</comment>
<dbReference type="AlphaFoldDB" id="A0AAE1RIG3"/>
<proteinExistence type="inferred from homology"/>